<proteinExistence type="predicted"/>
<keyword evidence="3" id="KW-1185">Reference proteome</keyword>
<dbReference type="RefSeq" id="WP_211086229.1">
    <property type="nucleotide sequence ID" value="NZ_JAFDST010000004.1"/>
</dbReference>
<reference evidence="2 3" key="1">
    <citation type="submission" date="2021-01" db="EMBL/GenBank/DDBJ databases">
        <title>Genomic Encyclopedia of Type Strains, Phase IV (KMG-IV): sequencing the most valuable type-strain genomes for metagenomic binning, comparative biology and taxonomic classification.</title>
        <authorList>
            <person name="Goeker M."/>
        </authorList>
    </citation>
    <scope>NUCLEOTIDE SEQUENCE [LARGE SCALE GENOMIC DNA]</scope>
    <source>
        <strain evidence="2 3">DSM 103394</strain>
    </source>
</reference>
<dbReference type="InterPro" id="IPR016181">
    <property type="entry name" value="Acyl_CoA_acyltransferase"/>
</dbReference>
<dbReference type="Proteomes" id="UP000674416">
    <property type="component" value="Unassembled WGS sequence"/>
</dbReference>
<feature type="domain" description="N-acetyltransferase" evidence="1">
    <location>
        <begin position="4"/>
        <end position="64"/>
    </location>
</feature>
<gene>
    <name evidence="2" type="ORF">JOC74_003459</name>
</gene>
<evidence type="ECO:0000313" key="2">
    <source>
        <dbReference type="EMBL" id="MBP1082949.1"/>
    </source>
</evidence>
<evidence type="ECO:0000259" key="1">
    <source>
        <dbReference type="Pfam" id="PF00583"/>
    </source>
</evidence>
<dbReference type="Gene3D" id="3.40.630.30">
    <property type="match status" value="1"/>
</dbReference>
<organism evidence="2 3">
    <name type="scientific">Bacillus capparidis</name>
    <dbReference type="NCBI Taxonomy" id="1840411"/>
    <lineage>
        <taxon>Bacteria</taxon>
        <taxon>Bacillati</taxon>
        <taxon>Bacillota</taxon>
        <taxon>Bacilli</taxon>
        <taxon>Bacillales</taxon>
        <taxon>Bacillaceae</taxon>
        <taxon>Bacillus</taxon>
    </lineage>
</organism>
<comment type="caution">
    <text evidence="2">The sequence shown here is derived from an EMBL/GenBank/DDBJ whole genome shotgun (WGS) entry which is preliminary data.</text>
</comment>
<dbReference type="InterPro" id="IPR000182">
    <property type="entry name" value="GNAT_dom"/>
</dbReference>
<accession>A0ABS4D029</accession>
<name>A0ABS4D029_9BACI</name>
<dbReference type="EMBL" id="JAFDST010000004">
    <property type="protein sequence ID" value="MBP1082949.1"/>
    <property type="molecule type" value="Genomic_DNA"/>
</dbReference>
<dbReference type="SUPFAM" id="SSF55729">
    <property type="entry name" value="Acyl-CoA N-acyltransferases (Nat)"/>
    <property type="match status" value="1"/>
</dbReference>
<sequence length="117" mass="13630">MKAESHICLKVNNKLAGFVLVNSVSCLNRKDITHSIAEFFIMRKWRRKGIGKATAFELFNKLPGKWEVSQERKNKNAQIFWRSIINEYTQGSYEEFKTDDKFVQIFKSSSIYNKGAT</sequence>
<evidence type="ECO:0000313" key="3">
    <source>
        <dbReference type="Proteomes" id="UP000674416"/>
    </source>
</evidence>
<dbReference type="CDD" id="cd04301">
    <property type="entry name" value="NAT_SF"/>
    <property type="match status" value="1"/>
</dbReference>
<dbReference type="Pfam" id="PF00583">
    <property type="entry name" value="Acetyltransf_1"/>
    <property type="match status" value="1"/>
</dbReference>
<protein>
    <submittedName>
        <fullName evidence="2">Acetyltransferase</fullName>
    </submittedName>
</protein>